<name>A0A8X6R097_NEPPI</name>
<sequence>MEKDKEAIKKLGSDFYSGRRVDVSRTNFMRNNTRLSTRSDTGRKGSLISRGKSVSSPVNRKYGLYGNQAKSFLKHSCDKYGIRCRSHLILSPGSAISSPSDVTIADCGRDLNGNISFNTHPPTLYNFASSVSEISTLNKVLSYQSSQHYELSLPKCPQLTQSTPFSEQKTFSSQVAYSNNSLSCNRIFPTYPVTTLRFGSSGTLSENFNFPGPCFKAIDKPPYENITVNKRYNPKYKYPASSNVCLNGNTKLTDLPVFLNSSSHKNPSMTCKVDCFEEQLQIKKQRNYSSKKWNRIPMSEFGKNSKYLEESDKILFPALPSNSHYPQGKLNSTYTSMPPFEQSLVENSDLEMSHSLSGANTAINTPVLPSPAASTSQASYADVIRMSTACSSVQGCVVDHEKSILDPNPLLLTNHVQDKLPKEENPQSGSSDWVISRLSQMDLNSPEPLNSVAITHCYQNGQNFIAPRPVVVSLEKPSFYNSSLQAYKNVLSTLSSNTTFLPIDKKVVETASSVNDCLNSLEKNYVDNTVLPGSTNRSSVSSDFTTCMTDTQMTSVKTDSVYSSPSSVSSFGDAFKPIENKKLNNSLLKREPPVIIMNSCVPPDGISDISFGIEYEEMVKLCSDNCVVNCTPLAVQDLGENCLPDESIKIDNSHQKSSAPTLLSENISSLSNKTPTDKRISLKGKTLYWRDCDVNYDRKNKKELVEYLQGVWNDFDKESKKAKEVILM</sequence>
<reference evidence="2" key="1">
    <citation type="submission" date="2020-08" db="EMBL/GenBank/DDBJ databases">
        <title>Multicomponent nature underlies the extraordinary mechanical properties of spider dragline silk.</title>
        <authorList>
            <person name="Kono N."/>
            <person name="Nakamura H."/>
            <person name="Mori M."/>
            <person name="Yoshida Y."/>
            <person name="Ohtoshi R."/>
            <person name="Malay A.D."/>
            <person name="Moran D.A.P."/>
            <person name="Tomita M."/>
            <person name="Numata K."/>
            <person name="Arakawa K."/>
        </authorList>
    </citation>
    <scope>NUCLEOTIDE SEQUENCE</scope>
</reference>
<protein>
    <submittedName>
        <fullName evidence="2">Uncharacterized protein</fullName>
    </submittedName>
</protein>
<dbReference type="OrthoDB" id="6423145at2759"/>
<evidence type="ECO:0000313" key="3">
    <source>
        <dbReference type="Proteomes" id="UP000887013"/>
    </source>
</evidence>
<evidence type="ECO:0000256" key="1">
    <source>
        <dbReference type="SAM" id="MobiDB-lite"/>
    </source>
</evidence>
<dbReference type="Proteomes" id="UP000887013">
    <property type="component" value="Unassembled WGS sequence"/>
</dbReference>
<dbReference type="AlphaFoldDB" id="A0A8X6R097"/>
<keyword evidence="3" id="KW-1185">Reference proteome</keyword>
<evidence type="ECO:0000313" key="2">
    <source>
        <dbReference type="EMBL" id="GFU46135.1"/>
    </source>
</evidence>
<proteinExistence type="predicted"/>
<comment type="caution">
    <text evidence="2">The sequence shown here is derived from an EMBL/GenBank/DDBJ whole genome shotgun (WGS) entry which is preliminary data.</text>
</comment>
<organism evidence="2 3">
    <name type="scientific">Nephila pilipes</name>
    <name type="common">Giant wood spider</name>
    <name type="synonym">Nephila maculata</name>
    <dbReference type="NCBI Taxonomy" id="299642"/>
    <lineage>
        <taxon>Eukaryota</taxon>
        <taxon>Metazoa</taxon>
        <taxon>Ecdysozoa</taxon>
        <taxon>Arthropoda</taxon>
        <taxon>Chelicerata</taxon>
        <taxon>Arachnida</taxon>
        <taxon>Araneae</taxon>
        <taxon>Araneomorphae</taxon>
        <taxon>Entelegynae</taxon>
        <taxon>Araneoidea</taxon>
        <taxon>Nephilidae</taxon>
        <taxon>Nephila</taxon>
    </lineage>
</organism>
<feature type="region of interest" description="Disordered" evidence="1">
    <location>
        <begin position="653"/>
        <end position="676"/>
    </location>
</feature>
<feature type="region of interest" description="Disordered" evidence="1">
    <location>
        <begin position="33"/>
        <end position="54"/>
    </location>
</feature>
<dbReference type="EMBL" id="BMAW01036861">
    <property type="protein sequence ID" value="GFU46135.1"/>
    <property type="molecule type" value="Genomic_DNA"/>
</dbReference>
<gene>
    <name evidence="2" type="primary">AVEN_274670_1</name>
    <name evidence="2" type="ORF">NPIL_445851</name>
</gene>
<feature type="compositionally biased region" description="Polar residues" evidence="1">
    <location>
        <begin position="655"/>
        <end position="674"/>
    </location>
</feature>
<accession>A0A8X6R097</accession>